<accession>A0A0F7HDV8</accession>
<dbReference type="AlphaFoldDB" id="A0A0F7HDV8"/>
<dbReference type="KEGG" id="sfw:WN53_19585"/>
<dbReference type="GO" id="GO:0016020">
    <property type="term" value="C:membrane"/>
    <property type="evidence" value="ECO:0007669"/>
    <property type="project" value="InterPro"/>
</dbReference>
<proteinExistence type="predicted"/>
<dbReference type="GO" id="GO:0019534">
    <property type="term" value="F:toxin transmembrane transporter activity"/>
    <property type="evidence" value="ECO:0007669"/>
    <property type="project" value="InterPro"/>
</dbReference>
<gene>
    <name evidence="1" type="primary">tolA_2</name>
    <name evidence="1" type="ORF">NCTC12965_08046</name>
</gene>
<organism evidence="1">
    <name type="scientific">Serratia fonticola</name>
    <dbReference type="NCBI Taxonomy" id="47917"/>
    <lineage>
        <taxon>Bacteria</taxon>
        <taxon>Pseudomonadati</taxon>
        <taxon>Pseudomonadota</taxon>
        <taxon>Gammaproteobacteria</taxon>
        <taxon>Enterobacterales</taxon>
        <taxon>Yersiniaceae</taxon>
        <taxon>Serratia</taxon>
    </lineage>
</organism>
<dbReference type="GeneID" id="30322380"/>
<name>A0A0F7HDV8_SERFO</name>
<dbReference type="PROSITE" id="PS51257">
    <property type="entry name" value="PROKAR_LIPOPROTEIN"/>
    <property type="match status" value="1"/>
</dbReference>
<evidence type="ECO:0000313" key="1">
    <source>
        <dbReference type="EMBL" id="VTR59438.1"/>
    </source>
</evidence>
<dbReference type="NCBIfam" id="TIGR02794">
    <property type="entry name" value="tolA_full"/>
    <property type="match status" value="1"/>
</dbReference>
<dbReference type="SUPFAM" id="SSF74653">
    <property type="entry name" value="TolA/TonB C-terminal domain"/>
    <property type="match status" value="1"/>
</dbReference>
<dbReference type="GO" id="GO:0043213">
    <property type="term" value="P:bacteriocin transport"/>
    <property type="evidence" value="ECO:0007669"/>
    <property type="project" value="InterPro"/>
</dbReference>
<sequence>MKKLASVCLLSLLFASACSPHKSSNTKPIELRPTEVAPLVDKPLMYAREVRAAIQRKLFIEDDYRGKTCDINIKMSKDGKVYDLQGNGYPPLCEAAIKAIKNADIPAPYDDETYQQFKQTVLSFQPV</sequence>
<dbReference type="RefSeq" id="WP_024487015.1">
    <property type="nucleotide sequence ID" value="NZ_CAMISF010000010.1"/>
</dbReference>
<dbReference type="Gene3D" id="3.30.1150.10">
    <property type="match status" value="1"/>
</dbReference>
<dbReference type="EMBL" id="CABEEZ010000159">
    <property type="protein sequence ID" value="VTR59438.1"/>
    <property type="molecule type" value="Genomic_DNA"/>
</dbReference>
<dbReference type="Pfam" id="PF06519">
    <property type="entry name" value="TolA"/>
    <property type="match status" value="1"/>
</dbReference>
<dbReference type="InterPro" id="IPR014161">
    <property type="entry name" value="Tol-Pal_TolA"/>
</dbReference>
<protein>
    <submittedName>
        <fullName evidence="1">Cell envelope integrity inner membrane protein TolA</fullName>
    </submittedName>
</protein>
<reference evidence="1" key="1">
    <citation type="submission" date="2019-05" db="EMBL/GenBank/DDBJ databases">
        <authorList>
            <consortium name="Pathogen Informatics"/>
        </authorList>
    </citation>
    <scope>NUCLEOTIDE SEQUENCE [LARGE SCALE GENOMIC DNA]</scope>
    <source>
        <strain evidence="1">NCTC12965</strain>
    </source>
</reference>